<evidence type="ECO:0000313" key="8">
    <source>
        <dbReference type="EMBL" id="KAF7304065.1"/>
    </source>
</evidence>
<dbReference type="GO" id="GO:0005524">
    <property type="term" value="F:ATP binding"/>
    <property type="evidence" value="ECO:0007669"/>
    <property type="project" value="UniProtKB-KW"/>
</dbReference>
<dbReference type="Proteomes" id="UP000636479">
    <property type="component" value="Unassembled WGS sequence"/>
</dbReference>
<evidence type="ECO:0000256" key="2">
    <source>
        <dbReference type="ARBA" id="ARBA00022741"/>
    </source>
</evidence>
<dbReference type="Pfam" id="PF21314">
    <property type="entry name" value="TM_ErbB1"/>
    <property type="match status" value="1"/>
</dbReference>
<keyword evidence="3" id="KW-0067">ATP-binding</keyword>
<keyword evidence="2" id="KW-0547">Nucleotide-binding</keyword>
<sequence length="395" mass="41948">MRVPVLAPTLLFPSVMAVTLTNLTVDDTDLNYFWWSDAVANTPAWTAITPETPCNFCSAQPQPKSIHNRTWHDGTQGGVGQLTFIGTAAWIYGIDLANGGNISFSVSGVNKTDSHYYNGDEQFVFNSLLFSVTDLPTDPDGNPRNHTISWLVEKSSRNGTTALFDYAVIRVAAQMPSNSSSSTTPDSGHSKPNAGAIAGGVIGGLFGVLLAILALFFCRRRQQALTRDMPSKEDVRPYVDEPSELGAPSVSLAARTRPLSTPTQGSSTFAGSSFLSAATIGKSALPGTVGRTKMFDTSSTSPSESLPSTFVASASTSTSANVTPSTPTAPPSALSFLISPTDEGDHERRTIAPTVVSAREQFLEQRLAVLEEHVRELNSAQPPPAYENQSSPSSA</sequence>
<name>A0A8H6SS56_9AGAR</name>
<accession>A0A8H6SS56</accession>
<feature type="domain" description="Epidermal growth factor receptor-like transmembrane-juxtamembrane segment" evidence="7">
    <location>
        <begin position="197"/>
        <end position="223"/>
    </location>
</feature>
<keyword evidence="6" id="KW-0732">Signal</keyword>
<proteinExistence type="predicted"/>
<feature type="signal peptide" evidence="6">
    <location>
        <begin position="1"/>
        <end position="17"/>
    </location>
</feature>
<dbReference type="AlphaFoldDB" id="A0A8H6SS56"/>
<dbReference type="OrthoDB" id="3029405at2759"/>
<feature type="compositionally biased region" description="Low complexity" evidence="4">
    <location>
        <begin position="317"/>
        <end position="326"/>
    </location>
</feature>
<evidence type="ECO:0000256" key="4">
    <source>
        <dbReference type="SAM" id="MobiDB-lite"/>
    </source>
</evidence>
<feature type="region of interest" description="Disordered" evidence="4">
    <location>
        <begin position="317"/>
        <end position="346"/>
    </location>
</feature>
<dbReference type="InterPro" id="IPR049328">
    <property type="entry name" value="TM_ErbB1"/>
</dbReference>
<evidence type="ECO:0000256" key="5">
    <source>
        <dbReference type="SAM" id="Phobius"/>
    </source>
</evidence>
<feature type="transmembrane region" description="Helical" evidence="5">
    <location>
        <begin position="194"/>
        <end position="217"/>
    </location>
</feature>
<reference evidence="8" key="1">
    <citation type="submission" date="2020-05" db="EMBL/GenBank/DDBJ databases">
        <title>Mycena genomes resolve the evolution of fungal bioluminescence.</title>
        <authorList>
            <person name="Tsai I.J."/>
        </authorList>
    </citation>
    <scope>NUCLEOTIDE SEQUENCE</scope>
    <source>
        <strain evidence="8">171206Taipei</strain>
    </source>
</reference>
<keyword evidence="1" id="KW-0597">Phosphoprotein</keyword>
<dbReference type="GeneID" id="59345632"/>
<organism evidence="8 9">
    <name type="scientific">Mycena indigotica</name>
    <dbReference type="NCBI Taxonomy" id="2126181"/>
    <lineage>
        <taxon>Eukaryota</taxon>
        <taxon>Fungi</taxon>
        <taxon>Dikarya</taxon>
        <taxon>Basidiomycota</taxon>
        <taxon>Agaricomycotina</taxon>
        <taxon>Agaricomycetes</taxon>
        <taxon>Agaricomycetidae</taxon>
        <taxon>Agaricales</taxon>
        <taxon>Marasmiineae</taxon>
        <taxon>Mycenaceae</taxon>
        <taxon>Mycena</taxon>
    </lineage>
</organism>
<evidence type="ECO:0000256" key="6">
    <source>
        <dbReference type="SAM" id="SignalP"/>
    </source>
</evidence>
<dbReference type="EMBL" id="JACAZF010000005">
    <property type="protein sequence ID" value="KAF7304065.1"/>
    <property type="molecule type" value="Genomic_DNA"/>
</dbReference>
<keyword evidence="5" id="KW-0472">Membrane</keyword>
<protein>
    <recommendedName>
        <fullName evidence="7">Epidermal growth factor receptor-like transmembrane-juxtamembrane segment domain-containing protein</fullName>
    </recommendedName>
</protein>
<keyword evidence="5" id="KW-0812">Transmembrane</keyword>
<comment type="caution">
    <text evidence="8">The sequence shown here is derived from an EMBL/GenBank/DDBJ whole genome shotgun (WGS) entry which is preliminary data.</text>
</comment>
<feature type="region of interest" description="Disordered" evidence="4">
    <location>
        <begin position="374"/>
        <end position="395"/>
    </location>
</feature>
<gene>
    <name evidence="8" type="ORF">MIND_00638000</name>
</gene>
<keyword evidence="9" id="KW-1185">Reference proteome</keyword>
<feature type="chain" id="PRO_5034463195" description="Epidermal growth factor receptor-like transmembrane-juxtamembrane segment domain-containing protein" evidence="6">
    <location>
        <begin position="18"/>
        <end position="395"/>
    </location>
</feature>
<evidence type="ECO:0000259" key="7">
    <source>
        <dbReference type="Pfam" id="PF21314"/>
    </source>
</evidence>
<evidence type="ECO:0000256" key="1">
    <source>
        <dbReference type="ARBA" id="ARBA00022553"/>
    </source>
</evidence>
<evidence type="ECO:0000313" key="9">
    <source>
        <dbReference type="Proteomes" id="UP000636479"/>
    </source>
</evidence>
<evidence type="ECO:0000256" key="3">
    <source>
        <dbReference type="ARBA" id="ARBA00022840"/>
    </source>
</evidence>
<dbReference type="RefSeq" id="XP_037221037.1">
    <property type="nucleotide sequence ID" value="XM_037363116.1"/>
</dbReference>
<keyword evidence="5" id="KW-1133">Transmembrane helix</keyword>